<comment type="similarity">
    <text evidence="2">Belongs to the OmpP1/FadL family.</text>
</comment>
<evidence type="ECO:0000256" key="8">
    <source>
        <dbReference type="SAM" id="SignalP"/>
    </source>
</evidence>
<feature type="chain" id="PRO_5026301673" evidence="8">
    <location>
        <begin position="25"/>
        <end position="433"/>
    </location>
</feature>
<dbReference type="OrthoDB" id="19849at2"/>
<keyword evidence="7" id="KW-0998">Cell outer membrane</keyword>
<evidence type="ECO:0000256" key="2">
    <source>
        <dbReference type="ARBA" id="ARBA00008163"/>
    </source>
</evidence>
<proteinExistence type="inferred from homology"/>
<evidence type="ECO:0000256" key="7">
    <source>
        <dbReference type="ARBA" id="ARBA00023237"/>
    </source>
</evidence>
<dbReference type="GO" id="GO:0015483">
    <property type="term" value="F:long-chain fatty acid transporting porin activity"/>
    <property type="evidence" value="ECO:0007669"/>
    <property type="project" value="TreeGrafter"/>
</dbReference>
<gene>
    <name evidence="9" type="ORF">GRI68_10500</name>
</gene>
<dbReference type="RefSeq" id="WP_160617188.1">
    <property type="nucleotide sequence ID" value="NZ_WTYR01000001.1"/>
</dbReference>
<evidence type="ECO:0000313" key="10">
    <source>
        <dbReference type="Proteomes" id="UP000429229"/>
    </source>
</evidence>
<organism evidence="9 10">
    <name type="scientific">Alteriqipengyuania halimionae</name>
    <dbReference type="NCBI Taxonomy" id="1926630"/>
    <lineage>
        <taxon>Bacteria</taxon>
        <taxon>Pseudomonadati</taxon>
        <taxon>Pseudomonadota</taxon>
        <taxon>Alphaproteobacteria</taxon>
        <taxon>Sphingomonadales</taxon>
        <taxon>Erythrobacteraceae</taxon>
        <taxon>Alteriqipengyuania</taxon>
    </lineage>
</organism>
<dbReference type="Pfam" id="PF03349">
    <property type="entry name" value="Toluene_X"/>
    <property type="match status" value="1"/>
</dbReference>
<dbReference type="AlphaFoldDB" id="A0A6I4U4F6"/>
<feature type="signal peptide" evidence="8">
    <location>
        <begin position="1"/>
        <end position="24"/>
    </location>
</feature>
<comment type="subcellular location">
    <subcellularLocation>
        <location evidence="1">Cell outer membrane</location>
        <topology evidence="1">Multi-pass membrane protein</topology>
    </subcellularLocation>
</comment>
<evidence type="ECO:0000256" key="4">
    <source>
        <dbReference type="ARBA" id="ARBA00022692"/>
    </source>
</evidence>
<evidence type="ECO:0000256" key="6">
    <source>
        <dbReference type="ARBA" id="ARBA00023136"/>
    </source>
</evidence>
<keyword evidence="4" id="KW-0812">Transmembrane</keyword>
<keyword evidence="3" id="KW-1134">Transmembrane beta strand</keyword>
<dbReference type="PANTHER" id="PTHR35093">
    <property type="entry name" value="OUTER MEMBRANE PROTEIN NMB0088-RELATED"/>
    <property type="match status" value="1"/>
</dbReference>
<name>A0A6I4U4F6_9SPHN</name>
<dbReference type="Proteomes" id="UP000429229">
    <property type="component" value="Unassembled WGS sequence"/>
</dbReference>
<dbReference type="SUPFAM" id="SSF56935">
    <property type="entry name" value="Porins"/>
    <property type="match status" value="1"/>
</dbReference>
<evidence type="ECO:0000313" key="9">
    <source>
        <dbReference type="EMBL" id="MXP10606.1"/>
    </source>
</evidence>
<dbReference type="EMBL" id="WTYR01000001">
    <property type="protein sequence ID" value="MXP10606.1"/>
    <property type="molecule type" value="Genomic_DNA"/>
</dbReference>
<keyword evidence="5 8" id="KW-0732">Signal</keyword>
<evidence type="ECO:0000256" key="5">
    <source>
        <dbReference type="ARBA" id="ARBA00022729"/>
    </source>
</evidence>
<keyword evidence="6" id="KW-0472">Membrane</keyword>
<dbReference type="InterPro" id="IPR005017">
    <property type="entry name" value="OMPP1/FadL/TodX"/>
</dbReference>
<dbReference type="Gene3D" id="2.40.160.60">
    <property type="entry name" value="Outer membrane protein transport protein (OMPP1/FadL/TodX)"/>
    <property type="match status" value="1"/>
</dbReference>
<sequence>MKTDKSIIAALALTSALSTTPALAGGFYVQEQSAKEAGRAYSGEASAADSAATIFFNPAGMTELGGITIEGGGQLLFVDARQENTGSTRTYPGVAGTFPVTGSEGGNPFDQPIPVPSFYASAQVSERVWVGLGVSSPFGVSSGYEDGFFGRYDALDADLLTLNVQPSVAIKLSDNVSIGGGVDVQYIDATLANALPNPSPAAPDGRLEIGGDDISVGFNVGALVKAGAVRFGAHYRSQVKHTLEGTLDVTNLGGPLAPLNGEYDATTPITMPDIFTLSAALDPGGRWRGYATARFYDWSDFDRLDFVAPGFPPTSSPQNYADSMSIAAGGEYDVSEKLTLRAGTMWDESPVGDTFRSTRVPDGDRVWASMGATYALGDHLAVNLAYSHVFVSSEPIARTNVYYGGTAAQTTTVTRSNSTGNADVLAFSIAATF</sequence>
<keyword evidence="10" id="KW-1185">Reference proteome</keyword>
<protein>
    <submittedName>
        <fullName evidence="9">Long-chain fatty acid transporter</fullName>
    </submittedName>
</protein>
<evidence type="ECO:0000256" key="3">
    <source>
        <dbReference type="ARBA" id="ARBA00022452"/>
    </source>
</evidence>
<reference evidence="9 10" key="1">
    <citation type="submission" date="2019-12" db="EMBL/GenBank/DDBJ databases">
        <title>Genomic-based taxomic classification of the family Erythrobacteraceae.</title>
        <authorList>
            <person name="Xu L."/>
        </authorList>
    </citation>
    <scope>NUCLEOTIDE SEQUENCE [LARGE SCALE GENOMIC DNA]</scope>
    <source>
        <strain evidence="9 10">LMG 29519</strain>
    </source>
</reference>
<accession>A0A6I4U4F6</accession>
<dbReference type="PANTHER" id="PTHR35093:SF8">
    <property type="entry name" value="OUTER MEMBRANE PROTEIN NMB0088-RELATED"/>
    <property type="match status" value="1"/>
</dbReference>
<dbReference type="GO" id="GO:0009279">
    <property type="term" value="C:cell outer membrane"/>
    <property type="evidence" value="ECO:0007669"/>
    <property type="project" value="UniProtKB-SubCell"/>
</dbReference>
<comment type="caution">
    <text evidence="9">The sequence shown here is derived from an EMBL/GenBank/DDBJ whole genome shotgun (WGS) entry which is preliminary data.</text>
</comment>
<evidence type="ECO:0000256" key="1">
    <source>
        <dbReference type="ARBA" id="ARBA00004571"/>
    </source>
</evidence>